<proteinExistence type="predicted"/>
<keyword evidence="1" id="KW-0472">Membrane</keyword>
<reference evidence="2" key="1">
    <citation type="submission" date="2020-09" db="EMBL/GenBank/DDBJ databases">
        <title>Brevundimonas sp. LVF2 isolated from a puddle in Goettingen, Germany.</title>
        <authorList>
            <person name="Friedrich I."/>
            <person name="Klassen A."/>
            <person name="Hannes N."/>
            <person name="Schneider D."/>
            <person name="Hertel R."/>
            <person name="Daniel R."/>
        </authorList>
    </citation>
    <scope>NUCLEOTIDE SEQUENCE</scope>
    <source>
        <strain evidence="2">LVF2</strain>
    </source>
</reference>
<dbReference type="AlphaFoldDB" id="A0A975BYS7"/>
<dbReference type="KEGG" id="bgoe:IFJ75_13080"/>
<gene>
    <name evidence="2" type="ORF">IFJ75_13080</name>
</gene>
<feature type="transmembrane region" description="Helical" evidence="1">
    <location>
        <begin position="205"/>
        <end position="225"/>
    </location>
</feature>
<sequence>MSEAAMDEVEVLLRRERRRQGRERFGLVVMVAGILVGGLTLTLADVVAISEGQAGLGFMAAVAAGGLGALMIMVWRRGRTARRLESMIGRRDRLQRVRNDRVYATSLTGWGMVAVSLSALSRIVYGQVQADGGDVGFVAGAALAPWLVVMAVAGWEGLARPNRRWLEDEVTRDMRQRALSLGFIVLMAAMSGLFILGLWHRDWAAMAFPAVLMSAASVAGLRFVWLDQQAEGGDGG</sequence>
<evidence type="ECO:0000256" key="1">
    <source>
        <dbReference type="SAM" id="Phobius"/>
    </source>
</evidence>
<feature type="transmembrane region" description="Helical" evidence="1">
    <location>
        <begin position="137"/>
        <end position="158"/>
    </location>
</feature>
<feature type="transmembrane region" description="Helical" evidence="1">
    <location>
        <begin position="102"/>
        <end position="125"/>
    </location>
</feature>
<organism evidence="2 3">
    <name type="scientific">Brevundimonas goettingensis</name>
    <dbReference type="NCBI Taxonomy" id="2774190"/>
    <lineage>
        <taxon>Bacteria</taxon>
        <taxon>Pseudomonadati</taxon>
        <taxon>Pseudomonadota</taxon>
        <taxon>Alphaproteobacteria</taxon>
        <taxon>Caulobacterales</taxon>
        <taxon>Caulobacteraceae</taxon>
        <taxon>Brevundimonas</taxon>
    </lineage>
</organism>
<dbReference type="EMBL" id="CP062222">
    <property type="protein sequence ID" value="QTC90211.1"/>
    <property type="molecule type" value="Genomic_DNA"/>
</dbReference>
<name>A0A975BYS7_9CAUL</name>
<feature type="transmembrane region" description="Helical" evidence="1">
    <location>
        <begin position="178"/>
        <end position="199"/>
    </location>
</feature>
<evidence type="ECO:0000313" key="2">
    <source>
        <dbReference type="EMBL" id="QTC90211.1"/>
    </source>
</evidence>
<dbReference type="Proteomes" id="UP000663918">
    <property type="component" value="Chromosome"/>
</dbReference>
<keyword evidence="1" id="KW-0812">Transmembrane</keyword>
<protein>
    <submittedName>
        <fullName evidence="2">Uncharacterized protein</fullName>
    </submittedName>
</protein>
<keyword evidence="1" id="KW-1133">Transmembrane helix</keyword>
<keyword evidence="3" id="KW-1185">Reference proteome</keyword>
<accession>A0A975BYS7</accession>
<feature type="transmembrane region" description="Helical" evidence="1">
    <location>
        <begin position="55"/>
        <end position="75"/>
    </location>
</feature>
<feature type="transmembrane region" description="Helical" evidence="1">
    <location>
        <begin position="25"/>
        <end position="49"/>
    </location>
</feature>
<dbReference type="RefSeq" id="WP_207868632.1">
    <property type="nucleotide sequence ID" value="NZ_CP062222.1"/>
</dbReference>
<evidence type="ECO:0000313" key="3">
    <source>
        <dbReference type="Proteomes" id="UP000663918"/>
    </source>
</evidence>